<evidence type="ECO:0000256" key="5">
    <source>
        <dbReference type="ARBA" id="ARBA00023136"/>
    </source>
</evidence>
<keyword evidence="9" id="KW-1185">Reference proteome</keyword>
<dbReference type="GO" id="GO:0030117">
    <property type="term" value="C:membrane coat"/>
    <property type="evidence" value="ECO:0007669"/>
    <property type="project" value="InterPro"/>
</dbReference>
<evidence type="ECO:0000256" key="6">
    <source>
        <dbReference type="SAM" id="MobiDB-lite"/>
    </source>
</evidence>
<comment type="subcellular location">
    <subcellularLocation>
        <location evidence="1">Endomembrane system</location>
    </subcellularLocation>
</comment>
<name>A0A9P8TLH9_WICPI</name>
<keyword evidence="3" id="KW-0813">Transport</keyword>
<dbReference type="PANTHER" id="PTHR11134">
    <property type="entry name" value="ADAPTOR COMPLEX SUBUNIT BETA FAMILY MEMBER"/>
    <property type="match status" value="1"/>
</dbReference>
<evidence type="ECO:0000313" key="9">
    <source>
        <dbReference type="Proteomes" id="UP000774326"/>
    </source>
</evidence>
<dbReference type="InterPro" id="IPR002553">
    <property type="entry name" value="Clathrin/coatomer_adapt-like_N"/>
</dbReference>
<dbReference type="GO" id="GO:0016192">
    <property type="term" value="P:vesicle-mediated transport"/>
    <property type="evidence" value="ECO:0007669"/>
    <property type="project" value="InterPro"/>
</dbReference>
<keyword evidence="4" id="KW-0653">Protein transport</keyword>
<sequence>MNSKHRNTNHTPNVSTTSSSSSTTSRPSEILSQLNKLSSISDPKRLQTLQNLQRTLSSTINVSSDLVKLYPEIINSIVWCLSEEKTIEQRQLKFQTLKYCLNYVRVINTNHHSIDELMLLLPYFRQCLKTVINGGTGVEAGVWLDKISYLIVKTMVCIPVKEYVKELIGFVNELLAQIHAEDQQRASKLRLQTLCISAIPRLYVIDPKLVLNSNVFGLVYDFLESQNLTIMIAALTVLNELNEMAAPLNDIQLQFNHDQAVWFLDVLMGSERGFIVEEVAKVQLLQGLMSYVPTSAADGADADDSEVWDTIHRVTPLLNSQNSAIVLHTLKLVLYLLNFSNTSPSAAATSTTSLHETVAKLTHAISTLLTHPHSPEIKFLTLRNVILLTLSKSTVFQTYDIPTLFFCAYDDPTYIKDTKLEILYLLSTASNLSHMILPELTIYARDIDVMMSRKAIRAIGNLAVKFPGSVKECVDVIKTLVEGQEVHHIYQECVVVMKNIFRRYDQQQEEEDAGADAELRAKLADVLHLLINNVDHLTDSEAKNSMIWIMGQYCGTVGISTAESILGLLTDQFELDPVELQLTALTAVVKLQIRYTQTNTSGQFVQLTRDLLTKTVQSTSNPDVRSRAVYYTRLLTNPTLQKQPSFIQDVLNSSNLPQITQDSENEKLDPGILEELELNMGTLASIYLKPVTMVFRLNRRKSINGKPQAEKWWVDFTNEANTSEESDGHSIISSLDESGFRSRSNSNFHSSQTSFHQSHRNSSVTGFGRVQDDDFRVSSASSSKNGTGSSSSDGSKTAKLGRKLSVVGRKFSLRR</sequence>
<reference evidence="8" key="2">
    <citation type="submission" date="2021-01" db="EMBL/GenBank/DDBJ databases">
        <authorList>
            <person name="Schikora-Tamarit M.A."/>
        </authorList>
    </citation>
    <scope>NUCLEOTIDE SEQUENCE</scope>
    <source>
        <strain evidence="8">CBS2887</strain>
    </source>
</reference>
<comment type="caution">
    <text evidence="8">The sequence shown here is derived from an EMBL/GenBank/DDBJ whole genome shotgun (WGS) entry which is preliminary data.</text>
</comment>
<protein>
    <recommendedName>
        <fullName evidence="7">Clathrin/coatomer adaptor adaptin-like N-terminal domain-containing protein</fullName>
    </recommendedName>
</protein>
<evidence type="ECO:0000313" key="8">
    <source>
        <dbReference type="EMBL" id="KAH3683251.1"/>
    </source>
</evidence>
<feature type="compositionally biased region" description="Low complexity" evidence="6">
    <location>
        <begin position="742"/>
        <end position="756"/>
    </location>
</feature>
<evidence type="ECO:0000259" key="7">
    <source>
        <dbReference type="Pfam" id="PF01602"/>
    </source>
</evidence>
<evidence type="ECO:0000256" key="2">
    <source>
        <dbReference type="ARBA" id="ARBA00006613"/>
    </source>
</evidence>
<dbReference type="InterPro" id="IPR016024">
    <property type="entry name" value="ARM-type_fold"/>
</dbReference>
<gene>
    <name evidence="8" type="ORF">WICPIJ_005779</name>
</gene>
<feature type="domain" description="Clathrin/coatomer adaptor adaptin-like N-terminal" evidence="7">
    <location>
        <begin position="153"/>
        <end position="637"/>
    </location>
</feature>
<dbReference type="InterPro" id="IPR026739">
    <property type="entry name" value="AP_beta"/>
</dbReference>
<reference evidence="8" key="1">
    <citation type="journal article" date="2021" name="Open Biol.">
        <title>Shared evolutionary footprints suggest mitochondrial oxidative damage underlies multiple complex I losses in fungi.</title>
        <authorList>
            <person name="Schikora-Tamarit M.A."/>
            <person name="Marcet-Houben M."/>
            <person name="Nosek J."/>
            <person name="Gabaldon T."/>
        </authorList>
    </citation>
    <scope>NUCLEOTIDE SEQUENCE</scope>
    <source>
        <strain evidence="8">CBS2887</strain>
    </source>
</reference>
<feature type="region of interest" description="Disordered" evidence="6">
    <location>
        <begin position="742"/>
        <end position="801"/>
    </location>
</feature>
<dbReference type="AlphaFoldDB" id="A0A9P8TLH9"/>
<dbReference type="SUPFAM" id="SSF48371">
    <property type="entry name" value="ARM repeat"/>
    <property type="match status" value="1"/>
</dbReference>
<evidence type="ECO:0000256" key="1">
    <source>
        <dbReference type="ARBA" id="ARBA00004308"/>
    </source>
</evidence>
<dbReference type="InterPro" id="IPR011989">
    <property type="entry name" value="ARM-like"/>
</dbReference>
<proteinExistence type="inferred from homology"/>
<organism evidence="8 9">
    <name type="scientific">Wickerhamomyces pijperi</name>
    <name type="common">Yeast</name>
    <name type="synonym">Pichia pijperi</name>
    <dbReference type="NCBI Taxonomy" id="599730"/>
    <lineage>
        <taxon>Eukaryota</taxon>
        <taxon>Fungi</taxon>
        <taxon>Dikarya</taxon>
        <taxon>Ascomycota</taxon>
        <taxon>Saccharomycotina</taxon>
        <taxon>Saccharomycetes</taxon>
        <taxon>Phaffomycetales</taxon>
        <taxon>Wickerhamomycetaceae</taxon>
        <taxon>Wickerhamomyces</taxon>
    </lineage>
</organism>
<feature type="region of interest" description="Disordered" evidence="6">
    <location>
        <begin position="1"/>
        <end position="27"/>
    </location>
</feature>
<dbReference type="Pfam" id="PF01602">
    <property type="entry name" value="Adaptin_N"/>
    <property type="match status" value="1"/>
</dbReference>
<dbReference type="OrthoDB" id="10254310at2759"/>
<dbReference type="Proteomes" id="UP000774326">
    <property type="component" value="Unassembled WGS sequence"/>
</dbReference>
<comment type="similarity">
    <text evidence="2">Belongs to the adaptor complexes large subunit family.</text>
</comment>
<dbReference type="Gene3D" id="1.25.10.10">
    <property type="entry name" value="Leucine-rich Repeat Variant"/>
    <property type="match status" value="1"/>
</dbReference>
<dbReference type="GO" id="GO:0006886">
    <property type="term" value="P:intracellular protein transport"/>
    <property type="evidence" value="ECO:0007669"/>
    <property type="project" value="InterPro"/>
</dbReference>
<dbReference type="GO" id="GO:0012505">
    <property type="term" value="C:endomembrane system"/>
    <property type="evidence" value="ECO:0007669"/>
    <property type="project" value="UniProtKB-SubCell"/>
</dbReference>
<dbReference type="EMBL" id="JAEUBG010003197">
    <property type="protein sequence ID" value="KAH3683251.1"/>
    <property type="molecule type" value="Genomic_DNA"/>
</dbReference>
<evidence type="ECO:0000256" key="3">
    <source>
        <dbReference type="ARBA" id="ARBA00022448"/>
    </source>
</evidence>
<evidence type="ECO:0000256" key="4">
    <source>
        <dbReference type="ARBA" id="ARBA00022927"/>
    </source>
</evidence>
<feature type="compositionally biased region" description="Low complexity" evidence="6">
    <location>
        <begin position="778"/>
        <end position="798"/>
    </location>
</feature>
<feature type="compositionally biased region" description="Low complexity" evidence="6">
    <location>
        <begin position="15"/>
        <end position="25"/>
    </location>
</feature>
<accession>A0A9P8TLH9</accession>
<keyword evidence="5" id="KW-0472">Membrane</keyword>